<protein>
    <submittedName>
        <fullName evidence="1">Uncharacterized protein</fullName>
    </submittedName>
</protein>
<evidence type="ECO:0000313" key="2">
    <source>
        <dbReference type="Proteomes" id="UP000198638"/>
    </source>
</evidence>
<reference evidence="2" key="1">
    <citation type="submission" date="2016-10" db="EMBL/GenBank/DDBJ databases">
        <authorList>
            <person name="Varghese N."/>
            <person name="Submissions S."/>
        </authorList>
    </citation>
    <scope>NUCLEOTIDE SEQUENCE [LARGE SCALE GENOMIC DNA]</scope>
    <source>
        <strain evidence="2">LMG 24000</strain>
    </source>
</reference>
<dbReference type="AlphaFoldDB" id="A0A1H4AGJ7"/>
<sequence length="76" mass="8245">MQIALTDRSGQTAGGTFPVSGAQWILTPDLGARYTMLRADPDWGFMSRNVADEDTGSAWLIESGLVKRQTSLVTLD</sequence>
<accession>A0A1H4AGJ7</accession>
<dbReference type="Proteomes" id="UP000198638">
    <property type="component" value="Unassembled WGS sequence"/>
</dbReference>
<keyword evidence="2" id="KW-1185">Reference proteome</keyword>
<gene>
    <name evidence="1" type="ORF">SAMN05192564_1011171</name>
</gene>
<organism evidence="1 2">
    <name type="scientific">Paraburkholderia sartisoli</name>
    <dbReference type="NCBI Taxonomy" id="83784"/>
    <lineage>
        <taxon>Bacteria</taxon>
        <taxon>Pseudomonadati</taxon>
        <taxon>Pseudomonadota</taxon>
        <taxon>Betaproteobacteria</taxon>
        <taxon>Burkholderiales</taxon>
        <taxon>Burkholderiaceae</taxon>
        <taxon>Paraburkholderia</taxon>
    </lineage>
</organism>
<name>A0A1H4AGJ7_9BURK</name>
<proteinExistence type="predicted"/>
<evidence type="ECO:0000313" key="1">
    <source>
        <dbReference type="EMBL" id="SEA34851.1"/>
    </source>
</evidence>
<dbReference type="EMBL" id="FNRQ01000001">
    <property type="protein sequence ID" value="SEA34851.1"/>
    <property type="molecule type" value="Genomic_DNA"/>
</dbReference>